<accession>M8CQQ0</accession>
<feature type="compositionally biased region" description="Basic and acidic residues" evidence="1">
    <location>
        <begin position="77"/>
        <end position="91"/>
    </location>
</feature>
<evidence type="ECO:0000313" key="2">
    <source>
        <dbReference type="EnsemblPlants" id="EMT29862"/>
    </source>
</evidence>
<feature type="compositionally biased region" description="Basic and acidic residues" evidence="1">
    <location>
        <begin position="1"/>
        <end position="10"/>
    </location>
</feature>
<protein>
    <submittedName>
        <fullName evidence="2">Uncharacterized protein</fullName>
    </submittedName>
</protein>
<organism evidence="2">
    <name type="scientific">Aegilops tauschii</name>
    <name type="common">Tausch's goatgrass</name>
    <name type="synonym">Aegilops squarrosa</name>
    <dbReference type="NCBI Taxonomy" id="37682"/>
    <lineage>
        <taxon>Eukaryota</taxon>
        <taxon>Viridiplantae</taxon>
        <taxon>Streptophyta</taxon>
        <taxon>Embryophyta</taxon>
        <taxon>Tracheophyta</taxon>
        <taxon>Spermatophyta</taxon>
        <taxon>Magnoliopsida</taxon>
        <taxon>Liliopsida</taxon>
        <taxon>Poales</taxon>
        <taxon>Poaceae</taxon>
        <taxon>BOP clade</taxon>
        <taxon>Pooideae</taxon>
        <taxon>Triticodae</taxon>
        <taxon>Triticeae</taxon>
        <taxon>Triticinae</taxon>
        <taxon>Aegilops</taxon>
    </lineage>
</organism>
<name>M8CQQ0_AEGTA</name>
<sequence length="202" mass="22724">MDVSARRKDAVFVPRSPLPTRPRTAVASPPHPHLAAAPAVLPVPPRASNPASEFSGRAASPPPDLSGRSGANHRATNKKDSRSRREQAIAEERGDDGWWRSGISSGDEEERERLTLQWLIEMKVPTNDSQGKKQFPNKEGCCHEDGRNILVYESMMNGILKEHLHVCLSCFIYVLCIYKFVGEVKRYFWRCFVQIKFPAVLI</sequence>
<proteinExistence type="predicted"/>
<feature type="compositionally biased region" description="Low complexity" evidence="1">
    <location>
        <begin position="25"/>
        <end position="40"/>
    </location>
</feature>
<dbReference type="EnsemblPlants" id="EMT29862">
    <property type="protein sequence ID" value="EMT29862"/>
    <property type="gene ID" value="F775_24814"/>
</dbReference>
<feature type="region of interest" description="Disordered" evidence="1">
    <location>
        <begin position="1"/>
        <end position="91"/>
    </location>
</feature>
<evidence type="ECO:0000256" key="1">
    <source>
        <dbReference type="SAM" id="MobiDB-lite"/>
    </source>
</evidence>
<reference evidence="2" key="1">
    <citation type="submission" date="2015-06" db="UniProtKB">
        <authorList>
            <consortium name="EnsemblPlants"/>
        </authorList>
    </citation>
    <scope>IDENTIFICATION</scope>
</reference>
<dbReference type="AlphaFoldDB" id="M8CQQ0"/>